<accession>A0A0B6Z011</accession>
<feature type="non-terminal residue" evidence="2">
    <location>
        <position position="1"/>
    </location>
</feature>
<name>A0A0B6Z011_9EUPU</name>
<protein>
    <submittedName>
        <fullName evidence="2">Uncharacterized protein</fullName>
    </submittedName>
</protein>
<proteinExistence type="predicted"/>
<dbReference type="AlphaFoldDB" id="A0A0B6Z011"/>
<gene>
    <name evidence="2" type="primary">ORF43056</name>
</gene>
<sequence>VVSVIIYCLFAIVCRYKTHGIVAEELDAVELDSAVLRSYGNGTASLTSFIDSPSLERPVENEINFLKETEEMMKVQQQNYDGWPNSNLQQNTGASRSLPTLPIDQEMKESLDRLLTQQIMHRTHVQAFLRTSSLPVSDGACTHSAGSFDD</sequence>
<evidence type="ECO:0000256" key="1">
    <source>
        <dbReference type="SAM" id="MobiDB-lite"/>
    </source>
</evidence>
<organism evidence="2">
    <name type="scientific">Arion vulgaris</name>
    <dbReference type="NCBI Taxonomy" id="1028688"/>
    <lineage>
        <taxon>Eukaryota</taxon>
        <taxon>Metazoa</taxon>
        <taxon>Spiralia</taxon>
        <taxon>Lophotrochozoa</taxon>
        <taxon>Mollusca</taxon>
        <taxon>Gastropoda</taxon>
        <taxon>Heterobranchia</taxon>
        <taxon>Euthyneura</taxon>
        <taxon>Panpulmonata</taxon>
        <taxon>Eupulmonata</taxon>
        <taxon>Stylommatophora</taxon>
        <taxon>Helicina</taxon>
        <taxon>Arionoidea</taxon>
        <taxon>Arionidae</taxon>
        <taxon>Arion</taxon>
    </lineage>
</organism>
<feature type="compositionally biased region" description="Polar residues" evidence="1">
    <location>
        <begin position="80"/>
        <end position="98"/>
    </location>
</feature>
<feature type="region of interest" description="Disordered" evidence="1">
    <location>
        <begin position="80"/>
        <end position="100"/>
    </location>
</feature>
<evidence type="ECO:0000313" key="2">
    <source>
        <dbReference type="EMBL" id="CEK61722.1"/>
    </source>
</evidence>
<dbReference type="EMBL" id="HACG01014857">
    <property type="protein sequence ID" value="CEK61722.1"/>
    <property type="molecule type" value="Transcribed_RNA"/>
</dbReference>
<feature type="non-terminal residue" evidence="2">
    <location>
        <position position="150"/>
    </location>
</feature>
<reference evidence="2" key="1">
    <citation type="submission" date="2014-12" db="EMBL/GenBank/DDBJ databases">
        <title>Insight into the proteome of Arion vulgaris.</title>
        <authorList>
            <person name="Aradska J."/>
            <person name="Bulat T."/>
            <person name="Smidak R."/>
            <person name="Sarate P."/>
            <person name="Gangsoo J."/>
            <person name="Sialana F."/>
            <person name="Bilban M."/>
            <person name="Lubec G."/>
        </authorList>
    </citation>
    <scope>NUCLEOTIDE SEQUENCE</scope>
    <source>
        <tissue evidence="2">Skin</tissue>
    </source>
</reference>